<gene>
    <name evidence="1" type="ordered locus">BC1002_6563</name>
</gene>
<reference evidence="1 2" key="2">
    <citation type="journal article" date="2012" name="J. Bacteriol.">
        <title>Genome Sequences of Burkholderia sp. Strains CCGE1002 and H160, Isolated from Legume Nodules in Mexico and Brazil.</title>
        <authorList>
            <person name="Ormeno-Orrillo E."/>
            <person name="Rogel M.A."/>
            <person name="Chueire L.M."/>
            <person name="Tiedje J.M."/>
            <person name="Martinez-Romero E."/>
            <person name="Hungria M."/>
        </authorList>
    </citation>
    <scope>NUCLEOTIDE SEQUENCE [LARGE SCALE GENOMIC DNA]</scope>
    <source>
        <strain evidence="1 2">CCGE1002</strain>
    </source>
</reference>
<evidence type="ECO:0000313" key="1">
    <source>
        <dbReference type="EMBL" id="ADG20404.1"/>
    </source>
</evidence>
<dbReference type="EMBL" id="CP002015">
    <property type="protein sequence ID" value="ADG20404.1"/>
    <property type="molecule type" value="Genomic_DNA"/>
</dbReference>
<dbReference type="STRING" id="640511.BC1002_6563"/>
<evidence type="ECO:0008006" key="3">
    <source>
        <dbReference type="Google" id="ProtNLM"/>
    </source>
</evidence>
<name>D5WMF8_PARAM</name>
<dbReference type="eggNOG" id="ENOG5032MW4">
    <property type="taxonomic scope" value="Bacteria"/>
</dbReference>
<dbReference type="InterPro" id="IPR021283">
    <property type="entry name" value="Phage_Wedge1"/>
</dbReference>
<evidence type="ECO:0000313" key="2">
    <source>
        <dbReference type="Proteomes" id="UP000002190"/>
    </source>
</evidence>
<dbReference type="Proteomes" id="UP000002190">
    <property type="component" value="Chromosome 3"/>
</dbReference>
<protein>
    <recommendedName>
        <fullName evidence="3">DUF2612 domain-containing protein</fullName>
    </recommendedName>
</protein>
<dbReference type="HOGENOM" id="CLU_076286_0_0_4"/>
<reference evidence="2" key="1">
    <citation type="submission" date="2010-04" db="EMBL/GenBank/DDBJ databases">
        <title>Complete sequence of chromosome 3 of Burkholderia sp. CCGE1002.</title>
        <authorList>
            <consortium name="US DOE Joint Genome Institute"/>
            <person name="Lucas S."/>
            <person name="Copeland A."/>
            <person name="Lapidus A."/>
            <person name="Cheng J.-F."/>
            <person name="Bruce D."/>
            <person name="Goodwin L."/>
            <person name="Pitluck S."/>
            <person name="Chertkov O."/>
            <person name="Detter J.C."/>
            <person name="Han C."/>
            <person name="Tapia R."/>
            <person name="Land M."/>
            <person name="Hauser L."/>
            <person name="Kyrpides N."/>
            <person name="Ovchinnikova G."/>
            <person name="Martinez-Romero E."/>
            <person name="Hernandez M.A.R."/>
            <person name="Tiedje J.M."/>
            <person name="Woyke T."/>
        </authorList>
    </citation>
    <scope>NUCLEOTIDE SEQUENCE [LARGE SCALE GENOMIC DNA]</scope>
    <source>
        <strain evidence="2">CCGE1002</strain>
    </source>
</reference>
<dbReference type="KEGG" id="bge:BC1002_6563"/>
<organism evidence="1 2">
    <name type="scientific">Paraburkholderia atlantica</name>
    <dbReference type="NCBI Taxonomy" id="2654982"/>
    <lineage>
        <taxon>Bacteria</taxon>
        <taxon>Pseudomonadati</taxon>
        <taxon>Pseudomonadota</taxon>
        <taxon>Betaproteobacteria</taxon>
        <taxon>Burkholderiales</taxon>
        <taxon>Burkholderiaceae</taxon>
        <taxon>Paraburkholderia</taxon>
    </lineage>
</organism>
<accession>D5WMF8</accession>
<dbReference type="AlphaFoldDB" id="D5WMF8"/>
<dbReference type="RefSeq" id="WP_013094191.1">
    <property type="nucleotide sequence ID" value="NC_014119.1"/>
</dbReference>
<sequence length="217" mass="23798">MSYERLLIWQYKGKPRAVATAKLISDEIGRAWGGIAQLPEALDIDNAEGANLDLVGKHVGQSRVIPDMVAREFFAFLESLDGGGFQRDGMGGATFYRYGRSLAESVVLDDDNYRFLIRCRITKNYMIGTIPDLLDALDFIFNGAAEVFDGYDMSISVVVETTNVSSFELFAVQHLDILPRPVGVGVAFYVVTGPRPFGFNGSVGGFGFNEGTFARLL</sequence>
<dbReference type="GeneID" id="301097629"/>
<dbReference type="Pfam" id="PF11041">
    <property type="entry name" value="Phage_Wedge1"/>
    <property type="match status" value="1"/>
</dbReference>
<proteinExistence type="predicted"/>